<accession>C5KBJ9</accession>
<dbReference type="Gene3D" id="3.30.160.20">
    <property type="match status" value="1"/>
</dbReference>
<name>C5KBJ9_PERM5</name>
<dbReference type="AlphaFoldDB" id="C5KBJ9"/>
<dbReference type="InParanoid" id="C5KBJ9"/>
<evidence type="ECO:0000259" key="4">
    <source>
        <dbReference type="SMART" id="SM00937"/>
    </source>
</evidence>
<dbReference type="InterPro" id="IPR045853">
    <property type="entry name" value="Pep_chain_release_fac_I_sf"/>
</dbReference>
<protein>
    <submittedName>
        <fullName evidence="5">Peptide chain release factor 1, putative</fullName>
    </submittedName>
</protein>
<sequence length="423" mass="47664">MSVLAAVAPPHRSLHSPSFSRSCWAFRTTRTLKTTPEPLPAAYFANAPDGMLKPVLNKLMEIRNAGNRPELAPYFSMVDEMLSVSDEIAKLEQESAKLERNDISMKSMFNAEVDSQLEKIIEIENRLFDHLHTRMSNEGIDCATWHAYVKDASDCTVEIRPGVGGVEAGKWCKDIFDMLERFAGIMGWAAPEVKVMEQGWQSGYRQIIADFFLKPGVKRTPEKGIFGYLKFEAGIHRVQRVPSWPADSLPQTSACSVVVLPREDPNSNLIPVLKPHEYKVWITKKSSGPGGQCVNAAHQAVRIRHIESGVEGFADCYRALKSNKALALQQVSQKIMEEKGKKIAKERGIIRKQHMGSGDRSEKIRSYNYLNGTVVDHRLPKSEDGPNALEEIMDGEGLLHDIIEPLRLQEYRQRVQDYVVYEL</sequence>
<proteinExistence type="inferred from homology"/>
<dbReference type="GO" id="GO:0003747">
    <property type="term" value="F:translation release factor activity"/>
    <property type="evidence" value="ECO:0007669"/>
    <property type="project" value="InterPro"/>
</dbReference>
<dbReference type="RefSeq" id="XP_002786323.1">
    <property type="nucleotide sequence ID" value="XM_002786277.1"/>
</dbReference>
<dbReference type="PANTHER" id="PTHR43804">
    <property type="entry name" value="LD18447P"/>
    <property type="match status" value="1"/>
</dbReference>
<dbReference type="InterPro" id="IPR005139">
    <property type="entry name" value="PCRF"/>
</dbReference>
<comment type="similarity">
    <text evidence="1">Belongs to the prokaryotic/mitochondrial release factor family.</text>
</comment>
<organism evidence="6">
    <name type="scientific">Perkinsus marinus (strain ATCC 50983 / TXsc)</name>
    <dbReference type="NCBI Taxonomy" id="423536"/>
    <lineage>
        <taxon>Eukaryota</taxon>
        <taxon>Sar</taxon>
        <taxon>Alveolata</taxon>
        <taxon>Perkinsozoa</taxon>
        <taxon>Perkinsea</taxon>
        <taxon>Perkinsida</taxon>
        <taxon>Perkinsidae</taxon>
        <taxon>Perkinsus</taxon>
    </lineage>
</organism>
<dbReference type="OrthoDB" id="2019491at2759"/>
<dbReference type="GeneID" id="9048598"/>
<evidence type="ECO:0000313" key="6">
    <source>
        <dbReference type="Proteomes" id="UP000007800"/>
    </source>
</evidence>
<dbReference type="FunCoup" id="C5KBJ9">
    <property type="interactions" value="616"/>
</dbReference>
<gene>
    <name evidence="5" type="ORF">Pmar_PMAR009145</name>
</gene>
<dbReference type="Proteomes" id="UP000007800">
    <property type="component" value="Unassembled WGS sequence"/>
</dbReference>
<keyword evidence="2" id="KW-0488">Methylation</keyword>
<dbReference type="InterPro" id="IPR050057">
    <property type="entry name" value="Prokaryotic/Mito_RF"/>
</dbReference>
<dbReference type="EMBL" id="GG671883">
    <property type="protein sequence ID" value="EER18119.1"/>
    <property type="molecule type" value="Genomic_DNA"/>
</dbReference>
<dbReference type="InterPro" id="IPR000352">
    <property type="entry name" value="Pep_chain_release_fac_I"/>
</dbReference>
<keyword evidence="6" id="KW-1185">Reference proteome</keyword>
<dbReference type="Gene3D" id="3.30.70.1660">
    <property type="match status" value="1"/>
</dbReference>
<dbReference type="Pfam" id="PF00472">
    <property type="entry name" value="RF-1"/>
    <property type="match status" value="1"/>
</dbReference>
<dbReference type="SMART" id="SM00937">
    <property type="entry name" value="PCRF"/>
    <property type="match status" value="1"/>
</dbReference>
<reference evidence="5 6" key="1">
    <citation type="submission" date="2008-07" db="EMBL/GenBank/DDBJ databases">
        <authorList>
            <person name="El-Sayed N."/>
            <person name="Caler E."/>
            <person name="Inman J."/>
            <person name="Amedeo P."/>
            <person name="Hass B."/>
            <person name="Wortman J."/>
        </authorList>
    </citation>
    <scope>NUCLEOTIDE SEQUENCE [LARGE SCALE GENOMIC DNA]</scope>
    <source>
        <strain evidence="6">ATCC 50983 / TXsc</strain>
    </source>
</reference>
<dbReference type="SUPFAM" id="SSF75620">
    <property type="entry name" value="Release factor"/>
    <property type="match status" value="1"/>
</dbReference>
<evidence type="ECO:0000256" key="2">
    <source>
        <dbReference type="ARBA" id="ARBA00022481"/>
    </source>
</evidence>
<dbReference type="OMA" id="ACWRITR"/>
<dbReference type="PANTHER" id="PTHR43804:SF7">
    <property type="entry name" value="LD18447P"/>
    <property type="match status" value="1"/>
</dbReference>
<evidence type="ECO:0000256" key="1">
    <source>
        <dbReference type="ARBA" id="ARBA00010835"/>
    </source>
</evidence>
<dbReference type="Pfam" id="PF03462">
    <property type="entry name" value="PCRF"/>
    <property type="match status" value="1"/>
</dbReference>
<evidence type="ECO:0000256" key="3">
    <source>
        <dbReference type="ARBA" id="ARBA00022917"/>
    </source>
</evidence>
<keyword evidence="3" id="KW-0648">Protein biosynthesis</keyword>
<dbReference type="GO" id="GO:0005737">
    <property type="term" value="C:cytoplasm"/>
    <property type="evidence" value="ECO:0007669"/>
    <property type="project" value="UniProtKB-ARBA"/>
</dbReference>
<feature type="domain" description="Peptide chain release factor" evidence="4">
    <location>
        <begin position="94"/>
        <end position="232"/>
    </location>
</feature>
<evidence type="ECO:0000313" key="5">
    <source>
        <dbReference type="EMBL" id="EER18119.1"/>
    </source>
</evidence>